<sequence length="539" mass="58568">MRLRNLRTTKGFTVLTAVCLVLSLSACSNDRSSHATPAASNTAQHASAGQVAIFTPSDGITLSQHTPINKWAALIPYLEQSLAKEGFKKNDITSRTNKSLDQQSQEVQDYVVSQVTHRSNKDSSQDQVPTTIVVAPALQSSSVTRQYGDYTSHITNARREGQLSDSSADGMGKKADTTHDHSDSLANKDAYQRLVSALQLAQKNGMHVVLLANDIHEIVPDLFVSMSTAEEIGRLQAQQLVSKLELDKASANNPRYIEVLLPKEDSLAQAEELPTNKNSDEFAQAAFKGIWHVLSPYFQDGRVVCPSGLLTKKSTESDWSFISYDPGNNTEATVEELTRRLRKDKTATNKDQLVEIDGVLAMNDFVASGSITALSDMGYVGTSADINPEISIGGIVGSITGKKDVQRQPVPQPQSKVTTEEPGDARNQQDHAPQANRDRTPRWPIVTGYGAYLDNMQQIVDGRQWMTGLEDRSGLAQDIASACRSLNKSQPIKQGRVSKIETAGRSVLTLSRPLLAISASNLKNGLIDPGYIKPADAGL</sequence>
<accession>A0A261ESU2</accession>
<feature type="signal peptide" evidence="2">
    <location>
        <begin position="1"/>
        <end position="28"/>
    </location>
</feature>
<dbReference type="Proteomes" id="UP000216004">
    <property type="component" value="Unassembled WGS sequence"/>
</dbReference>
<protein>
    <submittedName>
        <fullName evidence="3">Uncharacterized protein</fullName>
    </submittedName>
</protein>
<comment type="caution">
    <text evidence="3">The sequence shown here is derived from an EMBL/GenBank/DDBJ whole genome shotgun (WGS) entry which is preliminary data.</text>
</comment>
<feature type="compositionally biased region" description="Basic and acidic residues" evidence="1">
    <location>
        <begin position="171"/>
        <end position="183"/>
    </location>
</feature>
<feature type="region of interest" description="Disordered" evidence="1">
    <location>
        <begin position="403"/>
        <end position="442"/>
    </location>
</feature>
<name>A0A261ESU2_9BIFI</name>
<dbReference type="SUPFAM" id="SSF53822">
    <property type="entry name" value="Periplasmic binding protein-like I"/>
    <property type="match status" value="1"/>
</dbReference>
<dbReference type="RefSeq" id="WP_158520391.1">
    <property type="nucleotide sequence ID" value="NZ_MWWS01000004.1"/>
</dbReference>
<dbReference type="InterPro" id="IPR028082">
    <property type="entry name" value="Peripla_BP_I"/>
</dbReference>
<feature type="region of interest" description="Disordered" evidence="1">
    <location>
        <begin position="155"/>
        <end position="184"/>
    </location>
</feature>
<reference evidence="3 4" key="1">
    <citation type="journal article" date="2017" name="BMC Genomics">
        <title>Comparative genomic and phylogenomic analyses of the Bifidobacteriaceae family.</title>
        <authorList>
            <person name="Lugli G.A."/>
            <person name="Milani C."/>
            <person name="Turroni F."/>
            <person name="Duranti S."/>
            <person name="Mancabelli L."/>
            <person name="Mangifesta M."/>
            <person name="Ferrario C."/>
            <person name="Modesto M."/>
            <person name="Mattarelli P."/>
            <person name="Jiri K."/>
            <person name="van Sinderen D."/>
            <person name="Ventura M."/>
        </authorList>
    </citation>
    <scope>NUCLEOTIDE SEQUENCE [LARGE SCALE GENOMIC DNA]</scope>
    <source>
        <strain evidence="3 4">DSM 22924</strain>
    </source>
</reference>
<organism evidence="3 4">
    <name type="scientific">Bombiscardovia coagulans</name>
    <dbReference type="NCBI Taxonomy" id="686666"/>
    <lineage>
        <taxon>Bacteria</taxon>
        <taxon>Bacillati</taxon>
        <taxon>Actinomycetota</taxon>
        <taxon>Actinomycetes</taxon>
        <taxon>Bifidobacteriales</taxon>
        <taxon>Bifidobacteriaceae</taxon>
        <taxon>Bombiscardovia</taxon>
    </lineage>
</organism>
<evidence type="ECO:0000256" key="2">
    <source>
        <dbReference type="SAM" id="SignalP"/>
    </source>
</evidence>
<dbReference type="Gene3D" id="3.40.50.2300">
    <property type="match status" value="3"/>
</dbReference>
<dbReference type="OrthoDB" id="3239411at2"/>
<dbReference type="PROSITE" id="PS51257">
    <property type="entry name" value="PROKAR_LIPOPROTEIN"/>
    <property type="match status" value="1"/>
</dbReference>
<dbReference type="EMBL" id="MWWS01000004">
    <property type="protein sequence ID" value="OZG49927.1"/>
    <property type="molecule type" value="Genomic_DNA"/>
</dbReference>
<keyword evidence="4" id="KW-1185">Reference proteome</keyword>
<proteinExistence type="predicted"/>
<dbReference type="AlphaFoldDB" id="A0A261ESU2"/>
<gene>
    <name evidence="3" type="ORF">BOCO_0444</name>
</gene>
<evidence type="ECO:0000256" key="1">
    <source>
        <dbReference type="SAM" id="MobiDB-lite"/>
    </source>
</evidence>
<feature type="chain" id="PRO_5039581250" evidence="2">
    <location>
        <begin position="29"/>
        <end position="539"/>
    </location>
</feature>
<evidence type="ECO:0000313" key="3">
    <source>
        <dbReference type="EMBL" id="OZG49927.1"/>
    </source>
</evidence>
<evidence type="ECO:0000313" key="4">
    <source>
        <dbReference type="Proteomes" id="UP000216004"/>
    </source>
</evidence>
<keyword evidence="2" id="KW-0732">Signal</keyword>